<proteinExistence type="predicted"/>
<organism evidence="1 2">
    <name type="scientific">Melipona bicolor</name>
    <dbReference type="NCBI Taxonomy" id="60889"/>
    <lineage>
        <taxon>Eukaryota</taxon>
        <taxon>Metazoa</taxon>
        <taxon>Ecdysozoa</taxon>
        <taxon>Arthropoda</taxon>
        <taxon>Hexapoda</taxon>
        <taxon>Insecta</taxon>
        <taxon>Pterygota</taxon>
        <taxon>Neoptera</taxon>
        <taxon>Endopterygota</taxon>
        <taxon>Hymenoptera</taxon>
        <taxon>Apocrita</taxon>
        <taxon>Aculeata</taxon>
        <taxon>Apoidea</taxon>
        <taxon>Anthophila</taxon>
        <taxon>Apidae</taxon>
        <taxon>Melipona</taxon>
    </lineage>
</organism>
<sequence length="103" mass="12008">MRIAFALRDTHTRARARAHTHMTFCTRAEQYFSKAKVGAPTRKKCESFYASTMAQDDSLNLKFGLWATLEYFLLLNLYRVQYDNLQNNLDSNSSKHCLLSVFF</sequence>
<gene>
    <name evidence="1" type="ORF">K0M31_014329</name>
</gene>
<name>A0AA40KU77_9HYME</name>
<keyword evidence="2" id="KW-1185">Reference proteome</keyword>
<protein>
    <submittedName>
        <fullName evidence="1">Uncharacterized protein</fullName>
    </submittedName>
</protein>
<comment type="caution">
    <text evidence="1">The sequence shown here is derived from an EMBL/GenBank/DDBJ whole genome shotgun (WGS) entry which is preliminary data.</text>
</comment>
<dbReference type="Proteomes" id="UP001177670">
    <property type="component" value="Unassembled WGS sequence"/>
</dbReference>
<reference evidence="1" key="1">
    <citation type="submission" date="2021-10" db="EMBL/GenBank/DDBJ databases">
        <title>Melipona bicolor Genome sequencing and assembly.</title>
        <authorList>
            <person name="Araujo N.S."/>
            <person name="Arias M.C."/>
        </authorList>
    </citation>
    <scope>NUCLEOTIDE SEQUENCE</scope>
    <source>
        <strain evidence="1">USP_2M_L1-L4_2017</strain>
        <tissue evidence="1">Whole body</tissue>
    </source>
</reference>
<accession>A0AA40KU77</accession>
<evidence type="ECO:0000313" key="1">
    <source>
        <dbReference type="EMBL" id="KAK1132962.1"/>
    </source>
</evidence>
<evidence type="ECO:0000313" key="2">
    <source>
        <dbReference type="Proteomes" id="UP001177670"/>
    </source>
</evidence>
<dbReference type="AlphaFoldDB" id="A0AA40KU77"/>
<dbReference type="EMBL" id="JAHYIQ010000004">
    <property type="protein sequence ID" value="KAK1132962.1"/>
    <property type="molecule type" value="Genomic_DNA"/>
</dbReference>